<evidence type="ECO:0000313" key="2">
    <source>
        <dbReference type="EMBL" id="CAF0879373.1"/>
    </source>
</evidence>
<reference evidence="3" key="1">
    <citation type="submission" date="2021-02" db="EMBL/GenBank/DDBJ databases">
        <authorList>
            <person name="Nowell W R."/>
        </authorList>
    </citation>
    <scope>NUCLEOTIDE SEQUENCE</scope>
</reference>
<dbReference type="Pfam" id="PF14970">
    <property type="entry name" value="TEDC1"/>
    <property type="match status" value="1"/>
</dbReference>
<dbReference type="AlphaFoldDB" id="A0A815E0K7"/>
<evidence type="ECO:0000313" key="4">
    <source>
        <dbReference type="EMBL" id="CAF3652206.1"/>
    </source>
</evidence>
<gene>
    <name evidence="5" type="ORF">FNK824_LOCUS7624</name>
    <name evidence="4" type="ORF">OTI717_LOCUS9435</name>
    <name evidence="2" type="ORF">RFH988_LOCUS7885</name>
    <name evidence="3" type="ORF">SEV965_LOCUS26661</name>
</gene>
<proteinExistence type="predicted"/>
<dbReference type="EMBL" id="CAJNOU010002291">
    <property type="protein sequence ID" value="CAF1308381.1"/>
    <property type="molecule type" value="Genomic_DNA"/>
</dbReference>
<dbReference type="PANTHER" id="PTHR35076:SF1">
    <property type="entry name" value="TUBULIN EPSILON AND DELTA COMPLEX PROTEIN 1"/>
    <property type="match status" value="1"/>
</dbReference>
<dbReference type="EMBL" id="CAJOAX010000801">
    <property type="protein sequence ID" value="CAF3652206.1"/>
    <property type="molecule type" value="Genomic_DNA"/>
</dbReference>
<evidence type="ECO:0000313" key="6">
    <source>
        <dbReference type="Proteomes" id="UP000663889"/>
    </source>
</evidence>
<dbReference type="Proteomes" id="UP000663874">
    <property type="component" value="Unassembled WGS sequence"/>
</dbReference>
<evidence type="ECO:0000313" key="5">
    <source>
        <dbReference type="EMBL" id="CAF3677580.1"/>
    </source>
</evidence>
<dbReference type="EMBL" id="CAJNOO010000257">
    <property type="protein sequence ID" value="CAF0879373.1"/>
    <property type="molecule type" value="Genomic_DNA"/>
</dbReference>
<dbReference type="InterPro" id="IPR027996">
    <property type="entry name" value="TEDC1_dom"/>
</dbReference>
<organism evidence="3 6">
    <name type="scientific">Rotaria sordida</name>
    <dbReference type="NCBI Taxonomy" id="392033"/>
    <lineage>
        <taxon>Eukaryota</taxon>
        <taxon>Metazoa</taxon>
        <taxon>Spiralia</taxon>
        <taxon>Gnathifera</taxon>
        <taxon>Rotifera</taxon>
        <taxon>Eurotatoria</taxon>
        <taxon>Bdelloidea</taxon>
        <taxon>Philodinida</taxon>
        <taxon>Philodinidae</taxon>
        <taxon>Rotaria</taxon>
    </lineage>
</organism>
<protein>
    <recommendedName>
        <fullName evidence="1">Tubulin epsilon and delta complex protein 1 domain-containing protein</fullName>
    </recommendedName>
</protein>
<evidence type="ECO:0000313" key="3">
    <source>
        <dbReference type="EMBL" id="CAF1308381.1"/>
    </source>
</evidence>
<evidence type="ECO:0000259" key="1">
    <source>
        <dbReference type="Pfam" id="PF14970"/>
    </source>
</evidence>
<comment type="caution">
    <text evidence="3">The sequence shown here is derived from an EMBL/GenBank/DDBJ whole genome shotgun (WGS) entry which is preliminary data.</text>
</comment>
<dbReference type="Proteomes" id="UP000663823">
    <property type="component" value="Unassembled WGS sequence"/>
</dbReference>
<dbReference type="InterPro" id="IPR043535">
    <property type="entry name" value="TEDC1"/>
</dbReference>
<name>A0A815E0K7_9BILA</name>
<dbReference type="Proteomes" id="UP000663882">
    <property type="component" value="Unassembled WGS sequence"/>
</dbReference>
<dbReference type="PANTHER" id="PTHR35076">
    <property type="entry name" value="TUBULIN EPSILON AND DELTA COMPLEX PROTEIN 1"/>
    <property type="match status" value="1"/>
</dbReference>
<feature type="domain" description="Tubulin epsilon and delta complex protein 1" evidence="1">
    <location>
        <begin position="88"/>
        <end position="231"/>
    </location>
</feature>
<accession>A0A815E0K7</accession>
<dbReference type="EMBL" id="CAJOBE010000714">
    <property type="protein sequence ID" value="CAF3677580.1"/>
    <property type="molecule type" value="Genomic_DNA"/>
</dbReference>
<sequence length="320" mass="37995">MSLEEVRPIIDCFCQILSLHGFSIITSETFRLAKYDENEATVPLYKLIFELIHFDSNPTNQELFKNKFSQMSKDEIVNIIKDDLYKRGYTYDHFLSLDNNMEKGSRQLLVCLGWLIYHIKFIEKCMKLCLKSISNDNQTDKDQNVKCDLIEQIKQAKRSNLKVRSRLQAIEHMDLQENRHMSSFEIQLYQYPHLISQYLIELDKEHHKLSLFLYWNKHENIFWKWMESVLDQPITIENNELLRDVNCQYLEAERQKFNAAIDTLDSALVQLEQLWISNDNHQSIERDVSLIITSIDTQISSLFNQLLNNKSLLRNKSFSE</sequence>
<dbReference type="OrthoDB" id="9906141at2759"/>
<dbReference type="Proteomes" id="UP000663889">
    <property type="component" value="Unassembled WGS sequence"/>
</dbReference>